<dbReference type="EMBL" id="MW580849">
    <property type="protein sequence ID" value="QRM16326.1"/>
    <property type="molecule type" value="Genomic_DNA"/>
</dbReference>
<dbReference type="KEGG" id="vg:8683464"/>
<accession>A0A1J0REA4</accession>
<dbReference type="EMBL" id="MW580853">
    <property type="protein sequence ID" value="QRM16849.1"/>
    <property type="molecule type" value="Genomic_DNA"/>
</dbReference>
<dbReference type="Proteomes" id="UP000011239">
    <property type="component" value="Segment"/>
</dbReference>
<dbReference type="EMBL" id="MW580854">
    <property type="protein sequence ID" value="QRM16979.1"/>
    <property type="molecule type" value="Genomic_DNA"/>
</dbReference>
<name>A0A1J0REA4_9VIRU</name>
<protein>
    <submittedName>
        <fullName evidence="2">Protein ORF32</fullName>
    </submittedName>
</protein>
<evidence type="ECO:0000313" key="8">
    <source>
        <dbReference type="EMBL" id="QRM17110.1"/>
    </source>
</evidence>
<organism evidence="2">
    <name type="scientific">Anguillid herpesvirus 1</name>
    <dbReference type="NCBI Taxonomy" id="150286"/>
    <lineage>
        <taxon>Viruses</taxon>
        <taxon>Duplodnaviria</taxon>
        <taxon>Heunggongvirae</taxon>
        <taxon>Peploviricota</taxon>
        <taxon>Herviviricetes</taxon>
        <taxon>Herpesvirales</taxon>
        <taxon>Alloherpesviridae</taxon>
        <taxon>Cyvirus</taxon>
        <taxon>Cyvirus anguillidallo1</taxon>
    </lineage>
</organism>
<evidence type="ECO:0000313" key="4">
    <source>
        <dbReference type="EMBL" id="QRM16585.1"/>
    </source>
</evidence>
<reference evidence="1 9" key="1">
    <citation type="journal article" date="2010" name="J. Gen. Virol.">
        <title>Complete genome sequence and taxonomic position of anguillid herpesvirus 1.</title>
        <authorList>
            <person name="van Beurden S.J."/>
            <person name="Bossers A."/>
            <person name="Voorbergen-Laarman M.H."/>
            <person name="Haenen O.L."/>
            <person name="Peters S."/>
            <person name="Abma-Henkens M.H."/>
            <person name="Peeters B.P."/>
            <person name="Rottier P.J."/>
            <person name="Engelsma M.Y."/>
        </authorList>
    </citation>
    <scope>NUCLEOTIDE SEQUENCE [LARGE SCALE GENOMIC DNA]</scope>
    <source>
        <strain evidence="1">500138</strain>
        <strain evidence="9">Isolate Anguilla anguilla/Netherlands/500138/1998</strain>
    </source>
</reference>
<evidence type="ECO:0000313" key="6">
    <source>
        <dbReference type="EMBL" id="QRM16849.1"/>
    </source>
</evidence>
<dbReference type="EMBL" id="MW580850">
    <property type="protein sequence ID" value="QRM16456.1"/>
    <property type="molecule type" value="Genomic_DNA"/>
</dbReference>
<evidence type="ECO:0000313" key="1">
    <source>
        <dbReference type="EMBL" id="ADA57795.1"/>
    </source>
</evidence>
<keyword evidence="9" id="KW-1185">Reference proteome</keyword>
<evidence type="ECO:0000313" key="3">
    <source>
        <dbReference type="EMBL" id="QRM16456.1"/>
    </source>
</evidence>
<reference evidence="1" key="2">
    <citation type="submission" date="2012-05" db="EMBL/GenBank/DDBJ databases">
        <authorList>
            <person name="van Beurden S.J."/>
            <person name="Gatherer D."/>
            <person name="Tuzi K."/>
            <person name="Herzyk P."/>
            <person name="Galbraith J."/>
            <person name="Peeters B.P.H."/>
            <person name="Rottier P.J.M."/>
            <person name="Engelsma M.Y."/>
            <person name="Davison A.J."/>
        </authorList>
    </citation>
    <scope>NUCLEOTIDE SEQUENCE</scope>
    <source>
        <strain evidence="1">500138</strain>
    </source>
</reference>
<dbReference type="RefSeq" id="YP_003358171.1">
    <property type="nucleotide sequence ID" value="NC_013668.3"/>
</dbReference>
<evidence type="ECO:0000313" key="7">
    <source>
        <dbReference type="EMBL" id="QRM16979.1"/>
    </source>
</evidence>
<evidence type="ECO:0000313" key="2">
    <source>
        <dbReference type="EMBL" id="QRM16326.1"/>
    </source>
</evidence>
<sequence>MSFNVDKELTRLILTVFAEKGAPADKLDAVWACYHSPISISWAVDVPGGVAQALDTAQASINNQFFAMEALLNWAKISHNRCYLRKQDDSTVPLKYSRPSFWILSMCDEKIKSNKTTAVIIAINKAIKLEELLVSGQRPLPSQDSASKISETASTAFAQAREILETALHQELPRQFMF</sequence>
<dbReference type="EMBL" id="MW580851">
    <property type="protein sequence ID" value="QRM16585.1"/>
    <property type="molecule type" value="Genomic_DNA"/>
</dbReference>
<dbReference type="EMBL" id="FJ940765">
    <property type="protein sequence ID" value="ADA57795.1"/>
    <property type="molecule type" value="Genomic_DNA"/>
</dbReference>
<reference evidence="2" key="4">
    <citation type="submission" date="2021-02" db="EMBL/GenBank/DDBJ databases">
        <authorList>
            <person name="Vanderplasschen A.F.C."/>
            <person name="Davison A.J."/>
        </authorList>
    </citation>
    <scope>NUCLEOTIDE SEQUENCE</scope>
    <source>
        <strain evidence="2">500138</strain>
        <strain evidence="4">DK-200249</strain>
        <strain evidence="3">DK-2008-50-66-1</strain>
        <strain evidence="5">DK-205223-2</strain>
        <strain evidence="6">DK-206116-1</strain>
        <strain evidence="7">HVA 486123</strain>
        <strain evidence="8">UK N080</strain>
    </source>
</reference>
<proteinExistence type="predicted"/>
<accession>D2E883</accession>
<dbReference type="EMBL" id="MW580852">
    <property type="protein sequence ID" value="QRM16718.1"/>
    <property type="molecule type" value="Genomic_DNA"/>
</dbReference>
<gene>
    <name evidence="2" type="primary">ORF32</name>
    <name evidence="1" type="ORF">AngHV1_ORF32</name>
</gene>
<dbReference type="EMBL" id="MW580855">
    <property type="protein sequence ID" value="QRM17110.1"/>
    <property type="molecule type" value="Genomic_DNA"/>
</dbReference>
<evidence type="ECO:0000313" key="5">
    <source>
        <dbReference type="EMBL" id="QRM16718.1"/>
    </source>
</evidence>
<evidence type="ECO:0000313" key="9">
    <source>
        <dbReference type="Proteomes" id="UP000011239"/>
    </source>
</evidence>
<dbReference type="GeneID" id="8683464"/>
<reference evidence="2" key="3">
    <citation type="journal article" date="2021" name="Microorganisms">
        <title>Genomes of Anguillid Herpesvirus 1 Strains Reveal Evolutionary Disparities and Low Genetic Diversity in the Genus Cyprinivirus.</title>
        <authorList>
            <person name="Donohoe O."/>
            <person name="Zhang H."/>
            <person name="Delrez N."/>
            <person name="Gao Y."/>
            <person name="Suarez N.M."/>
            <person name="Davison A.J."/>
            <person name="Vanderplasschen A."/>
        </authorList>
    </citation>
    <scope>NUCLEOTIDE SEQUENCE</scope>
    <source>
        <strain evidence="2">500138</strain>
        <strain evidence="4">DK-200249</strain>
        <strain evidence="3">DK-2008-50-66-1</strain>
        <strain evidence="5">DK-205223-2</strain>
        <strain evidence="6">DK-206116-1</strain>
        <strain evidence="7">HVA 486123</strain>
        <strain evidence="8">UK N080</strain>
    </source>
</reference>